<feature type="region of interest" description="Disordered" evidence="6">
    <location>
        <begin position="359"/>
        <end position="378"/>
    </location>
</feature>
<dbReference type="RefSeq" id="WP_143117607.1">
    <property type="nucleotide sequence ID" value="NZ_FOZK01000001.1"/>
</dbReference>
<evidence type="ECO:0000313" key="10">
    <source>
        <dbReference type="Proteomes" id="UP000199062"/>
    </source>
</evidence>
<keyword evidence="4 9" id="KW-0808">Transferase</keyword>
<dbReference type="AlphaFoldDB" id="A0A1I6K6J6"/>
<dbReference type="Proteomes" id="UP000199062">
    <property type="component" value="Unassembled WGS sequence"/>
</dbReference>
<dbReference type="Gene3D" id="3.90.550.10">
    <property type="entry name" value="Spore Coat Polysaccharide Biosynthesis Protein SpsA, Chain A"/>
    <property type="match status" value="1"/>
</dbReference>
<reference evidence="9 10" key="1">
    <citation type="submission" date="2016-10" db="EMBL/GenBank/DDBJ databases">
        <authorList>
            <person name="de Groot N.N."/>
        </authorList>
    </citation>
    <scope>NUCLEOTIDE SEQUENCE [LARGE SCALE GENOMIC DNA]</scope>
    <source>
        <strain evidence="9 10">CGMCC 1.10457</strain>
    </source>
</reference>
<evidence type="ECO:0000256" key="3">
    <source>
        <dbReference type="ARBA" id="ARBA00022676"/>
    </source>
</evidence>
<dbReference type="GO" id="GO:0016757">
    <property type="term" value="F:glycosyltransferase activity"/>
    <property type="evidence" value="ECO:0007669"/>
    <property type="project" value="UniProtKB-KW"/>
</dbReference>
<dbReference type="InterPro" id="IPR029044">
    <property type="entry name" value="Nucleotide-diphossugar_trans"/>
</dbReference>
<dbReference type="PANTHER" id="PTHR43646">
    <property type="entry name" value="GLYCOSYLTRANSFERASE"/>
    <property type="match status" value="1"/>
</dbReference>
<evidence type="ECO:0000256" key="2">
    <source>
        <dbReference type="ARBA" id="ARBA00022475"/>
    </source>
</evidence>
<keyword evidence="7" id="KW-0812">Transmembrane</keyword>
<accession>A0A1I6K6J6</accession>
<feature type="transmembrane region" description="Helical" evidence="7">
    <location>
        <begin position="278"/>
        <end position="304"/>
    </location>
</feature>
<evidence type="ECO:0000313" key="9">
    <source>
        <dbReference type="EMBL" id="SFR86816.1"/>
    </source>
</evidence>
<evidence type="ECO:0000256" key="6">
    <source>
        <dbReference type="SAM" id="MobiDB-lite"/>
    </source>
</evidence>
<protein>
    <submittedName>
        <fullName evidence="9">Glycosyltransferase, catalytic subunit of cellulose synthase and poly-beta-1,6-N-acetylglucosamine synthase</fullName>
    </submittedName>
</protein>
<keyword evidence="2" id="KW-1003">Cell membrane</keyword>
<evidence type="ECO:0000256" key="4">
    <source>
        <dbReference type="ARBA" id="ARBA00022679"/>
    </source>
</evidence>
<dbReference type="GO" id="GO:0005886">
    <property type="term" value="C:plasma membrane"/>
    <property type="evidence" value="ECO:0007669"/>
    <property type="project" value="UniProtKB-SubCell"/>
</dbReference>
<keyword evidence="3" id="KW-0328">Glycosyltransferase</keyword>
<name>A0A1I6K6J6_9EURY</name>
<dbReference type="STRING" id="767519.SAMN05216559_0268"/>
<evidence type="ECO:0000256" key="7">
    <source>
        <dbReference type="SAM" id="Phobius"/>
    </source>
</evidence>
<dbReference type="Pfam" id="PF00535">
    <property type="entry name" value="Glycos_transf_2"/>
    <property type="match status" value="1"/>
</dbReference>
<dbReference type="OrthoDB" id="147253at2157"/>
<dbReference type="InterPro" id="IPR001173">
    <property type="entry name" value="Glyco_trans_2-like"/>
</dbReference>
<feature type="compositionally biased region" description="Basic and acidic residues" evidence="6">
    <location>
        <begin position="367"/>
        <end position="378"/>
    </location>
</feature>
<evidence type="ECO:0000256" key="5">
    <source>
        <dbReference type="ARBA" id="ARBA00023136"/>
    </source>
</evidence>
<dbReference type="SUPFAM" id="SSF53448">
    <property type="entry name" value="Nucleotide-diphospho-sugar transferases"/>
    <property type="match status" value="1"/>
</dbReference>
<keyword evidence="7" id="KW-1133">Transmembrane helix</keyword>
<evidence type="ECO:0000256" key="1">
    <source>
        <dbReference type="ARBA" id="ARBA00004236"/>
    </source>
</evidence>
<comment type="subcellular location">
    <subcellularLocation>
        <location evidence="1">Cell membrane</location>
    </subcellularLocation>
</comment>
<feature type="domain" description="Glycosyltransferase 2-like" evidence="8">
    <location>
        <begin position="54"/>
        <end position="162"/>
    </location>
</feature>
<dbReference type="PANTHER" id="PTHR43646:SF2">
    <property type="entry name" value="GLYCOSYLTRANSFERASE 2-LIKE DOMAIN-CONTAINING PROTEIN"/>
    <property type="match status" value="1"/>
</dbReference>
<keyword evidence="10" id="KW-1185">Reference proteome</keyword>
<proteinExistence type="predicted"/>
<organism evidence="9 10">
    <name type="scientific">Halomicrobium zhouii</name>
    <dbReference type="NCBI Taxonomy" id="767519"/>
    <lineage>
        <taxon>Archaea</taxon>
        <taxon>Methanobacteriati</taxon>
        <taxon>Methanobacteriota</taxon>
        <taxon>Stenosarchaea group</taxon>
        <taxon>Halobacteria</taxon>
        <taxon>Halobacteriales</taxon>
        <taxon>Haloarculaceae</taxon>
        <taxon>Halomicrobium</taxon>
    </lineage>
</organism>
<evidence type="ECO:0000259" key="8">
    <source>
        <dbReference type="Pfam" id="PF00535"/>
    </source>
</evidence>
<dbReference type="CDD" id="cd00761">
    <property type="entry name" value="Glyco_tranf_GTA_type"/>
    <property type="match status" value="1"/>
</dbReference>
<feature type="region of interest" description="Disordered" evidence="6">
    <location>
        <begin position="1"/>
        <end position="54"/>
    </location>
</feature>
<dbReference type="EMBL" id="FOZK01000001">
    <property type="protein sequence ID" value="SFR86816.1"/>
    <property type="molecule type" value="Genomic_DNA"/>
</dbReference>
<keyword evidence="5 7" id="KW-0472">Membrane</keyword>
<sequence>MASDVGSDAGNGRPSRDRRSDPSDEPNDVQWSRRRTETRSGRATAESSTRPSLSVVVPTYNEEDRIETCLESVLAAVADDPSTEVIVVDSNSTDRTVELAREYPVTVLRIPDDDLTTPGAGRYVGHQRATGDQLLFVDGDMRISGEWLDRARRVLDQRDDVAGLDGHLNTAEATDPEPVEALRGVAIYDADVLDQVDGFDPFLRALEDVELGYRITEAGYDVRRLPIVAASHPCSPGAAELCRRWRNGYYFGLGQAVRKSVHSPRTVWKFVDRYRYRAVFYGWLAAGATSLLVQPALAVAWLAVSLVTFAADVAWEGHADATQRLGTYVLSSAGFVRGFFMPPPEHSAFPVEVAERVAEPDAVAESDGPKSRTPSRAE</sequence>
<gene>
    <name evidence="9" type="ORF">SAMN05216559_0268</name>
</gene>